<dbReference type="InterPro" id="IPR035902">
    <property type="entry name" value="Nuc_phospho_transferase"/>
</dbReference>
<evidence type="ECO:0000259" key="4">
    <source>
        <dbReference type="Pfam" id="PF02885"/>
    </source>
</evidence>
<sequence>MSDTLLPILKKISGAKAATAEEIDNALDLISQNRISPVQTGALLTALHYTGLKPSNKYSGDLSDAIISALQDQCTPELANALTTAQSLSTGTPASAPPTSAYSLRELIARIASSHGKESASKMAEDLGSSLSEAFQQISLGTCSAAQTGILLTSLHYTGLDMQASIIAAAARQLRSAGHKIQNLQQHPSSGPGPYAGGLVDIVGTGGDGHDTFNVSTTAAIVVSGCGVRVLGKHGSKASTSASGSADILMSLGAKLLSVTSDVVSKMYAEDNHPESSFCFLYAPVFHPAMAQIGPIRRELGCRTIFNVLGPLINPIDYSIAEGLEARILGVGKKELGPVYAETLKLLGARKVMVVCGEEQLDEISPAGYTDAWWIGDEQDGERKIHAFKMHPKETFGLDTHPLSVVAGGKKPEENAVILKALLAGRMPRGEPITDFVLLNAAALLVVSDAVHDRAEGEVDWEIGSDGIVRGAIWTKAVERALEGINSGESWRCWERFVETSQQAEKAQQS</sequence>
<dbReference type="Gene3D" id="1.20.970.10">
    <property type="entry name" value="Transferase, Pyrimidine Nucleoside Phosphorylase, Chain C"/>
    <property type="match status" value="1"/>
</dbReference>
<dbReference type="InterPro" id="IPR005940">
    <property type="entry name" value="Anthranilate_Pribosyl_Tfrase"/>
</dbReference>
<keyword evidence="2 5" id="KW-0808">Transferase</keyword>
<keyword evidence="6" id="KW-1185">Reference proteome</keyword>
<dbReference type="Pfam" id="PF00591">
    <property type="entry name" value="Glycos_transf_3"/>
    <property type="match status" value="1"/>
</dbReference>
<dbReference type="AlphaFoldDB" id="U4KVU4"/>
<dbReference type="SUPFAM" id="SSF47648">
    <property type="entry name" value="Nucleoside phosphorylase/phosphoribosyltransferase N-terminal domain"/>
    <property type="match status" value="1"/>
</dbReference>
<dbReference type="InterPro" id="IPR000312">
    <property type="entry name" value="Glycosyl_Trfase_fam3"/>
</dbReference>
<feature type="domain" description="Glycosyl transferase family 3" evidence="3">
    <location>
        <begin position="198"/>
        <end position="457"/>
    </location>
</feature>
<dbReference type="GO" id="GO:0005829">
    <property type="term" value="C:cytosol"/>
    <property type="evidence" value="ECO:0007669"/>
    <property type="project" value="TreeGrafter"/>
</dbReference>
<evidence type="ECO:0000259" key="3">
    <source>
        <dbReference type="Pfam" id="PF00591"/>
    </source>
</evidence>
<dbReference type="eggNOG" id="KOG1438">
    <property type="taxonomic scope" value="Eukaryota"/>
</dbReference>
<dbReference type="PANTHER" id="PTHR43285">
    <property type="entry name" value="ANTHRANILATE PHOSPHORIBOSYLTRANSFERASE"/>
    <property type="match status" value="1"/>
</dbReference>
<evidence type="ECO:0000256" key="2">
    <source>
        <dbReference type="ARBA" id="ARBA00022679"/>
    </source>
</evidence>
<organism evidence="5 6">
    <name type="scientific">Pyronema omphalodes (strain CBS 100304)</name>
    <name type="common">Pyronema confluens</name>
    <dbReference type="NCBI Taxonomy" id="1076935"/>
    <lineage>
        <taxon>Eukaryota</taxon>
        <taxon>Fungi</taxon>
        <taxon>Dikarya</taxon>
        <taxon>Ascomycota</taxon>
        <taxon>Pezizomycotina</taxon>
        <taxon>Pezizomycetes</taxon>
        <taxon>Pezizales</taxon>
        <taxon>Pyronemataceae</taxon>
        <taxon>Pyronema</taxon>
    </lineage>
</organism>
<dbReference type="Pfam" id="PF02885">
    <property type="entry name" value="Glycos_trans_3N"/>
    <property type="match status" value="1"/>
</dbReference>
<gene>
    <name evidence="5" type="ORF">PCON_05345</name>
</gene>
<name>U4KVU4_PYROM</name>
<dbReference type="NCBIfam" id="TIGR01245">
    <property type="entry name" value="trpD"/>
    <property type="match status" value="1"/>
</dbReference>
<dbReference type="SUPFAM" id="SSF52418">
    <property type="entry name" value="Nucleoside phosphorylase/phosphoribosyltransferase catalytic domain"/>
    <property type="match status" value="1"/>
</dbReference>
<reference evidence="5 6" key="1">
    <citation type="journal article" date="2013" name="PLoS Genet.">
        <title>The genome and development-dependent transcriptomes of Pyronema confluens: a window into fungal evolution.</title>
        <authorList>
            <person name="Traeger S."/>
            <person name="Altegoer F."/>
            <person name="Freitag M."/>
            <person name="Gabaldon T."/>
            <person name="Kempken F."/>
            <person name="Kumar A."/>
            <person name="Marcet-Houben M."/>
            <person name="Poggeler S."/>
            <person name="Stajich J.E."/>
            <person name="Nowrousian M."/>
        </authorList>
    </citation>
    <scope>NUCLEOTIDE SEQUENCE [LARGE SCALE GENOMIC DNA]</scope>
    <source>
        <strain evidence="6">CBS 100304</strain>
        <tissue evidence="5">Vegetative mycelium</tissue>
    </source>
</reference>
<proteinExistence type="predicted"/>
<evidence type="ECO:0000256" key="1">
    <source>
        <dbReference type="ARBA" id="ARBA00022676"/>
    </source>
</evidence>
<dbReference type="GO" id="GO:0000162">
    <property type="term" value="P:L-tryptophan biosynthetic process"/>
    <property type="evidence" value="ECO:0007669"/>
    <property type="project" value="InterPro"/>
</dbReference>
<dbReference type="STRING" id="1076935.U4KVU4"/>
<dbReference type="Gene3D" id="3.40.1030.10">
    <property type="entry name" value="Nucleoside phosphorylase/phosphoribosyltransferase catalytic domain"/>
    <property type="match status" value="1"/>
</dbReference>
<dbReference type="Proteomes" id="UP000018144">
    <property type="component" value="Unassembled WGS sequence"/>
</dbReference>
<dbReference type="InterPro" id="IPR017459">
    <property type="entry name" value="Glycosyl_Trfase_fam3_N_dom"/>
</dbReference>
<dbReference type="EMBL" id="HF935272">
    <property type="protein sequence ID" value="CCX05758.1"/>
    <property type="molecule type" value="Genomic_DNA"/>
</dbReference>
<feature type="domain" description="Glycosyl transferase family 3 N-terminal" evidence="4">
    <location>
        <begin position="8"/>
        <end position="54"/>
    </location>
</feature>
<evidence type="ECO:0000313" key="6">
    <source>
        <dbReference type="Proteomes" id="UP000018144"/>
    </source>
</evidence>
<accession>U4KVU4</accession>
<protein>
    <submittedName>
        <fullName evidence="5">Similar to Anthranilate phosphoribosyltransferase acc. no. O60122</fullName>
    </submittedName>
</protein>
<keyword evidence="1 5" id="KW-0328">Glycosyltransferase</keyword>
<evidence type="ECO:0000313" key="5">
    <source>
        <dbReference type="EMBL" id="CCX05758.1"/>
    </source>
</evidence>
<dbReference type="GO" id="GO:0004048">
    <property type="term" value="F:anthranilate phosphoribosyltransferase activity"/>
    <property type="evidence" value="ECO:0007669"/>
    <property type="project" value="InterPro"/>
</dbReference>
<dbReference type="OrthoDB" id="427800at2759"/>
<dbReference type="PANTHER" id="PTHR43285:SF2">
    <property type="entry name" value="ANTHRANILATE PHOSPHORIBOSYLTRANSFERASE"/>
    <property type="match status" value="1"/>
</dbReference>
<dbReference type="InterPro" id="IPR036320">
    <property type="entry name" value="Glycosyl_Trfase_fam3_N_dom_sf"/>
</dbReference>